<accession>A0A844QA28</accession>
<dbReference type="Pfam" id="PF21973">
    <property type="entry name" value="DUF6925"/>
    <property type="match status" value="1"/>
</dbReference>
<organism evidence="1 2">
    <name type="scientific">Nitratireductor arenosus</name>
    <dbReference type="NCBI Taxonomy" id="2682096"/>
    <lineage>
        <taxon>Bacteria</taxon>
        <taxon>Pseudomonadati</taxon>
        <taxon>Pseudomonadota</taxon>
        <taxon>Alphaproteobacteria</taxon>
        <taxon>Hyphomicrobiales</taxon>
        <taxon>Phyllobacteriaceae</taxon>
        <taxon>Nitratireductor</taxon>
    </lineage>
</organism>
<dbReference type="Proteomes" id="UP000463224">
    <property type="component" value="Unassembled WGS sequence"/>
</dbReference>
<evidence type="ECO:0000313" key="2">
    <source>
        <dbReference type="Proteomes" id="UP000463224"/>
    </source>
</evidence>
<sequence>MNDLENLLRRALADWQCGWSMGTFGAIAEFHHDDGEAAVVDDPATLTRATARGGVALDRAALAAVVPVAYEMLSPKRHRWSHALALCLPEVAARRACRATLSELGPDDGAIREADRGAILFDMGLSLPQSDFCIRTRDAALLAVLRSSVGRSLLEPGNPAMAAILAAHPHRVAVTGIGRVEVFQKIGGPDTGGVSPPGPHTHVLPRLLKSGRTHSANAPIPDGLMPLASLHPGHPVIGPMGEDRAFDAALHAQFQAFLEIYGLPEAVAEKNRALAALARGEAPDGFTPSESRPARSALRLALRQEMHRCGHLGETGQMRLLARWQARFEPAAADDDVEDDRPGH</sequence>
<protein>
    <submittedName>
        <fullName evidence="1">Uncharacterized protein</fullName>
    </submittedName>
</protein>
<dbReference type="AlphaFoldDB" id="A0A844QA28"/>
<evidence type="ECO:0000313" key="1">
    <source>
        <dbReference type="EMBL" id="MVA96916.1"/>
    </source>
</evidence>
<dbReference type="InterPro" id="IPR053838">
    <property type="entry name" value="DUF6925"/>
</dbReference>
<keyword evidence="2" id="KW-1185">Reference proteome</keyword>
<proteinExistence type="predicted"/>
<name>A0A844QA28_9HYPH</name>
<reference evidence="1 2" key="1">
    <citation type="submission" date="2019-12" db="EMBL/GenBank/DDBJ databases">
        <title>Nitratireductor arenosus sp. nov., Isolated from sea sand, Jeju island, South Korea.</title>
        <authorList>
            <person name="Kim W."/>
        </authorList>
    </citation>
    <scope>NUCLEOTIDE SEQUENCE [LARGE SCALE GENOMIC DNA]</scope>
    <source>
        <strain evidence="1 2">CAU 1489</strain>
    </source>
</reference>
<comment type="caution">
    <text evidence="1">The sequence shown here is derived from an EMBL/GenBank/DDBJ whole genome shotgun (WGS) entry which is preliminary data.</text>
</comment>
<gene>
    <name evidence="1" type="ORF">GN330_06585</name>
</gene>
<dbReference type="EMBL" id="WPHG01000001">
    <property type="protein sequence ID" value="MVA96916.1"/>
    <property type="molecule type" value="Genomic_DNA"/>
</dbReference>
<dbReference type="RefSeq" id="WP_343040335.1">
    <property type="nucleotide sequence ID" value="NZ_WPHG01000001.1"/>
</dbReference>